<feature type="transmembrane region" description="Helical" evidence="8">
    <location>
        <begin position="225"/>
        <end position="245"/>
    </location>
</feature>
<evidence type="ECO:0000256" key="8">
    <source>
        <dbReference type="SAM" id="Phobius"/>
    </source>
</evidence>
<accession>A0A858ZQ19</accession>
<evidence type="ECO:0000259" key="9">
    <source>
        <dbReference type="Pfam" id="PF11984"/>
    </source>
</evidence>
<organism evidence="10 11">
    <name type="scientific">Alicycliphilus denitrificans</name>
    <dbReference type="NCBI Taxonomy" id="179636"/>
    <lineage>
        <taxon>Bacteria</taxon>
        <taxon>Pseudomonadati</taxon>
        <taxon>Pseudomonadota</taxon>
        <taxon>Betaproteobacteria</taxon>
        <taxon>Burkholderiales</taxon>
        <taxon>Comamonadaceae</taxon>
        <taxon>Alicycliphilus</taxon>
    </lineage>
</organism>
<dbReference type="InterPro" id="IPR013426">
    <property type="entry name" value="EpsH-like"/>
</dbReference>
<evidence type="ECO:0000313" key="11">
    <source>
        <dbReference type="Proteomes" id="UP000500755"/>
    </source>
</evidence>
<evidence type="ECO:0000256" key="1">
    <source>
        <dbReference type="ARBA" id="ARBA00004651"/>
    </source>
</evidence>
<dbReference type="AlphaFoldDB" id="A0A858ZQ19"/>
<keyword evidence="3" id="KW-0645">Protease</keyword>
<dbReference type="Proteomes" id="UP000500755">
    <property type="component" value="Chromosome"/>
</dbReference>
<dbReference type="GO" id="GO:0006508">
    <property type="term" value="P:proteolysis"/>
    <property type="evidence" value="ECO:0007669"/>
    <property type="project" value="UniProtKB-KW"/>
</dbReference>
<dbReference type="Pfam" id="PF11984">
    <property type="entry name" value="DUF3485"/>
    <property type="match status" value="1"/>
</dbReference>
<dbReference type="GO" id="GO:0005886">
    <property type="term" value="C:plasma membrane"/>
    <property type="evidence" value="ECO:0007669"/>
    <property type="project" value="UniProtKB-SubCell"/>
</dbReference>
<evidence type="ECO:0000256" key="3">
    <source>
        <dbReference type="ARBA" id="ARBA00022670"/>
    </source>
</evidence>
<dbReference type="NCBIfam" id="TIGR02602">
    <property type="entry name" value="8TM_EpsH"/>
    <property type="match status" value="1"/>
</dbReference>
<dbReference type="InterPro" id="IPR014263">
    <property type="entry name" value="Methanolan_biosynth_EpsI"/>
</dbReference>
<dbReference type="NCBIfam" id="TIGR02914">
    <property type="entry name" value="EpsI_fam"/>
    <property type="match status" value="1"/>
</dbReference>
<keyword evidence="5 10" id="KW-0378">Hydrolase</keyword>
<gene>
    <name evidence="10" type="primary">xrtA</name>
    <name evidence="10" type="ORF">HF896_04390</name>
</gene>
<feature type="transmembrane region" description="Helical" evidence="8">
    <location>
        <begin position="57"/>
        <end position="73"/>
    </location>
</feature>
<dbReference type="GO" id="GO:0008233">
    <property type="term" value="F:peptidase activity"/>
    <property type="evidence" value="ECO:0007669"/>
    <property type="project" value="UniProtKB-KW"/>
</dbReference>
<evidence type="ECO:0000256" key="2">
    <source>
        <dbReference type="ARBA" id="ARBA00022475"/>
    </source>
</evidence>
<evidence type="ECO:0000256" key="7">
    <source>
        <dbReference type="ARBA" id="ARBA00023136"/>
    </source>
</evidence>
<dbReference type="EMBL" id="CP051298">
    <property type="protein sequence ID" value="QKD42888.1"/>
    <property type="molecule type" value="Genomic_DNA"/>
</dbReference>
<dbReference type="InterPro" id="IPR017540">
    <property type="entry name" value="Exosortase-1"/>
</dbReference>
<sequence>MPVVPEHEDARMTGSIRSIPAHWRRPLAALVLLQAAILAIYWHSAWGMAMIWARSDTYAHGFVVPFIALWLVWRQRAALAPMVPRPGRLAWLLMAGAAALWLVGDLVSVNAATQLALMMLIVLSVPAVLGWRITRALAFPLGFLFFAVPIGDFLMPRLMEWTADFTVLALRVSGIPVYREGLQFIIPSGTWSVVEACSGIRYLIASVTVGCLFAYLSYHSMRKRMVFIGVAIVVPLVANWLRAYLIVMLGHFSGNTIATGVDHLIYGWLFFGLVIGIMFLIGARWVDPMPPLKASVPGSLVEASYLNRWPWFALSLPFVVVLAPYAVLAIMNLGTKTAPVQLTRPIVAAPWHATAMPPSSWEPAFQNASAELHMGLADAQGRPLGLLVSYYRQQNYKRKLVSSENVLVRSLDPVWARVASGSANVQMQGRALRVDSAVIRQHARGMVGAGERLLAWRFYWVHGTFTASDYAGKIQGALGRISGWGDDGANIVIYTPLSDAKEAEADASALLQSYLDSQGSALAQALRQTRGRD</sequence>
<evidence type="ECO:0000313" key="10">
    <source>
        <dbReference type="EMBL" id="QKD42888.1"/>
    </source>
</evidence>
<feature type="transmembrane region" description="Helical" evidence="8">
    <location>
        <begin position="311"/>
        <end position="334"/>
    </location>
</feature>
<feature type="domain" description="Methanolan biosynthesis EpsI" evidence="9">
    <location>
        <begin position="319"/>
        <end position="523"/>
    </location>
</feature>
<feature type="transmembrane region" description="Helical" evidence="8">
    <location>
        <begin position="27"/>
        <end position="45"/>
    </location>
</feature>
<dbReference type="InterPro" id="IPR026392">
    <property type="entry name" value="Exo/Archaeosortase_dom"/>
</dbReference>
<keyword evidence="6 8" id="KW-1133">Transmembrane helix</keyword>
<name>A0A858ZQ19_9BURK</name>
<keyword evidence="7 8" id="KW-0472">Membrane</keyword>
<feature type="transmembrane region" description="Helical" evidence="8">
    <location>
        <begin position="200"/>
        <end position="218"/>
    </location>
</feature>
<dbReference type="NCBIfam" id="TIGR04178">
    <property type="entry name" value="exo_archaeo"/>
    <property type="match status" value="1"/>
</dbReference>
<evidence type="ECO:0000256" key="4">
    <source>
        <dbReference type="ARBA" id="ARBA00022692"/>
    </source>
</evidence>
<dbReference type="EC" id="3.4.22.-" evidence="10"/>
<protein>
    <submittedName>
        <fullName evidence="10">Exosortase A</fullName>
        <ecNumber evidence="10">3.4.22.-</ecNumber>
    </submittedName>
</protein>
<feature type="transmembrane region" description="Helical" evidence="8">
    <location>
        <begin position="85"/>
        <end position="103"/>
    </location>
</feature>
<feature type="transmembrane region" description="Helical" evidence="8">
    <location>
        <begin position="109"/>
        <end position="129"/>
    </location>
</feature>
<dbReference type="NCBIfam" id="TIGR03109">
    <property type="entry name" value="exosort_XrtA"/>
    <property type="match status" value="1"/>
</dbReference>
<keyword evidence="2" id="KW-1003">Cell membrane</keyword>
<comment type="subcellular location">
    <subcellularLocation>
        <location evidence="1">Cell membrane</location>
        <topology evidence="1">Multi-pass membrane protein</topology>
    </subcellularLocation>
</comment>
<evidence type="ECO:0000256" key="5">
    <source>
        <dbReference type="ARBA" id="ARBA00022801"/>
    </source>
</evidence>
<feature type="transmembrane region" description="Helical" evidence="8">
    <location>
        <begin position="265"/>
        <end position="286"/>
    </location>
</feature>
<dbReference type="Pfam" id="PF09721">
    <property type="entry name" value="Exosortase_EpsH"/>
    <property type="match status" value="1"/>
</dbReference>
<proteinExistence type="predicted"/>
<keyword evidence="4 8" id="KW-0812">Transmembrane</keyword>
<dbReference type="InterPro" id="IPR019127">
    <property type="entry name" value="Exosortase"/>
</dbReference>
<reference evidence="10 11" key="1">
    <citation type="submission" date="2020-05" db="EMBL/GenBank/DDBJ databases">
        <title>Complete genome sequence of Alicycliphilus denitrificans DP3.</title>
        <authorList>
            <person name="Chen X."/>
        </authorList>
    </citation>
    <scope>NUCLEOTIDE SEQUENCE [LARGE SCALE GENOMIC DNA]</scope>
    <source>
        <strain evidence="10 11">DP3</strain>
    </source>
</reference>
<evidence type="ECO:0000256" key="6">
    <source>
        <dbReference type="ARBA" id="ARBA00022989"/>
    </source>
</evidence>
<feature type="transmembrane region" description="Helical" evidence="8">
    <location>
        <begin position="136"/>
        <end position="155"/>
    </location>
</feature>